<evidence type="ECO:0000256" key="4">
    <source>
        <dbReference type="ARBA" id="ARBA00022840"/>
    </source>
</evidence>
<sequence>MLEGEPSSERVLSELEYHLEKAIKFCDISGNFEFSLILRGLLAMFKKMVFNSIWRVTEKINSKINNFVKIITKKSKPVYELLYPQRTALLEMGLLDPAARGIVVNLPTSSGKTLIAEFKILQALNQFENAWIAYVVPTRALVNQITNRLRKDLGIEPLRLRVEKMSGALEIDFFEEKLIEEKAFDILVTTYEKLSLLIRQGIEEKLGRKLVLLVVDEAHNIEDSERGLNLEMLISIVKNDCKHANILFLTPFIPNAEEISKWLSPDNPKSIEIQLDWWKPNDQVIGVYYAEGNGRKWQTYFEPSITTYHTVYFPKKIKIGEYSAIFNVPCSKLSSKSLLTSVVAKQLEKLEPLLIMAGKIEYIWKIADYLYEYFDFVEDEDLLLVKKFVAAELGENFPLTKYLSKGIGVHHAGLPDEIRYLMEWLMEENKLRVLVATTTIAQGINFPVSAILMASYNYPFTKEIPLRDFWNIVGRAGRVYQQSLGIVGIAVKNGTDRDKVTEYVRKQTGRLVSILVKMVDELEQLGKELGMELIIHYPEWSTFLQYIAHLYRQYKGLDKFTSELEMALNRTYGYMLLDFKKKEVLKNAVRQYVHKLQGKEYLIELADQTGFSPDTIEKTIREIGKLRLKQSDWYSSRLFSNETDTLKKLIGVMLTIPEVKNNLKIKIPGETLTFSKLSSLIINWVSGKDFPQIAKEIWGSDDPNIISDCVRAIYQKIVNGATWGLAALLSMPTSGIDYFKLSEEEKIKIKNIPAMIYYGVNTEEGIVMRINNVPRSIANRLGEIYKNEIGDIQSISLKTAYEWLKESKLDIWNKVVPPNKNISGEEYKKIWEKLSGG</sequence>
<dbReference type="PROSITE" id="PS51192">
    <property type="entry name" value="HELICASE_ATP_BIND_1"/>
    <property type="match status" value="1"/>
</dbReference>
<dbReference type="Pfam" id="PF00270">
    <property type="entry name" value="DEAD"/>
    <property type="match status" value="1"/>
</dbReference>
<dbReference type="InterPro" id="IPR050474">
    <property type="entry name" value="Hel308_SKI2-like"/>
</dbReference>
<dbReference type="SMART" id="SM00487">
    <property type="entry name" value="DEXDc"/>
    <property type="match status" value="1"/>
</dbReference>
<protein>
    <submittedName>
        <fullName evidence="7">DEAD/DEAH box helicase</fullName>
    </submittedName>
</protein>
<evidence type="ECO:0000259" key="5">
    <source>
        <dbReference type="PROSITE" id="PS51192"/>
    </source>
</evidence>
<dbReference type="CDD" id="cd17921">
    <property type="entry name" value="DEXHc_Ski2"/>
    <property type="match status" value="1"/>
</dbReference>
<reference evidence="7" key="1">
    <citation type="journal article" date="2020" name="mSystems">
        <title>Genome- and Community-Level Interaction Insights into Carbon Utilization and Element Cycling Functions of Hydrothermarchaeota in Hydrothermal Sediment.</title>
        <authorList>
            <person name="Zhou Z."/>
            <person name="Liu Y."/>
            <person name="Xu W."/>
            <person name="Pan J."/>
            <person name="Luo Z.H."/>
            <person name="Li M."/>
        </authorList>
    </citation>
    <scope>NUCLEOTIDE SEQUENCE [LARGE SCALE GENOMIC DNA]</scope>
    <source>
        <strain evidence="7">HyVt-113</strain>
    </source>
</reference>
<keyword evidence="2" id="KW-0378">Hydrolase</keyword>
<dbReference type="InterPro" id="IPR014001">
    <property type="entry name" value="Helicase_ATP-bd"/>
</dbReference>
<dbReference type="EMBL" id="DQWQ01000150">
    <property type="protein sequence ID" value="HDD35814.1"/>
    <property type="molecule type" value="Genomic_DNA"/>
</dbReference>
<dbReference type="GO" id="GO:0004386">
    <property type="term" value="F:helicase activity"/>
    <property type="evidence" value="ECO:0007669"/>
    <property type="project" value="UniProtKB-KW"/>
</dbReference>
<dbReference type="InterPro" id="IPR027417">
    <property type="entry name" value="P-loop_NTPase"/>
</dbReference>
<dbReference type="GO" id="GO:0003676">
    <property type="term" value="F:nucleic acid binding"/>
    <property type="evidence" value="ECO:0007669"/>
    <property type="project" value="InterPro"/>
</dbReference>
<dbReference type="SUPFAM" id="SSF52540">
    <property type="entry name" value="P-loop containing nucleoside triphosphate hydrolases"/>
    <property type="match status" value="1"/>
</dbReference>
<dbReference type="PROSITE" id="PS51194">
    <property type="entry name" value="HELICASE_CTER"/>
    <property type="match status" value="1"/>
</dbReference>
<dbReference type="AlphaFoldDB" id="A0A7V0IAQ9"/>
<dbReference type="GO" id="GO:0016787">
    <property type="term" value="F:hydrolase activity"/>
    <property type="evidence" value="ECO:0007669"/>
    <property type="project" value="UniProtKB-KW"/>
</dbReference>
<dbReference type="PANTHER" id="PTHR47961">
    <property type="entry name" value="DNA POLYMERASE THETA, PUTATIVE (AFU_ORTHOLOGUE AFUA_1G05260)-RELATED"/>
    <property type="match status" value="1"/>
</dbReference>
<dbReference type="Proteomes" id="UP000885706">
    <property type="component" value="Unassembled WGS sequence"/>
</dbReference>
<proteinExistence type="predicted"/>
<dbReference type="InterPro" id="IPR001650">
    <property type="entry name" value="Helicase_C-like"/>
</dbReference>
<evidence type="ECO:0000256" key="1">
    <source>
        <dbReference type="ARBA" id="ARBA00022741"/>
    </source>
</evidence>
<dbReference type="InterPro" id="IPR011545">
    <property type="entry name" value="DEAD/DEAH_box_helicase_dom"/>
</dbReference>
<dbReference type="Gene3D" id="3.40.50.300">
    <property type="entry name" value="P-loop containing nucleotide triphosphate hydrolases"/>
    <property type="match status" value="2"/>
</dbReference>
<dbReference type="SMART" id="SM00490">
    <property type="entry name" value="HELICc"/>
    <property type="match status" value="1"/>
</dbReference>
<keyword evidence="4" id="KW-0067">ATP-binding</keyword>
<evidence type="ECO:0000256" key="3">
    <source>
        <dbReference type="ARBA" id="ARBA00022806"/>
    </source>
</evidence>
<keyword evidence="3 7" id="KW-0347">Helicase</keyword>
<name>A0A7V0IAQ9_DESA2</name>
<feature type="domain" description="Helicase ATP-binding" evidence="5">
    <location>
        <begin position="93"/>
        <end position="271"/>
    </location>
</feature>
<evidence type="ECO:0000313" key="7">
    <source>
        <dbReference type="EMBL" id="HDD35814.1"/>
    </source>
</evidence>
<evidence type="ECO:0000259" key="6">
    <source>
        <dbReference type="PROSITE" id="PS51194"/>
    </source>
</evidence>
<organism evidence="7">
    <name type="scientific">Desulfofervidus auxilii</name>
    <dbReference type="NCBI Taxonomy" id="1621989"/>
    <lineage>
        <taxon>Bacteria</taxon>
        <taxon>Pseudomonadati</taxon>
        <taxon>Thermodesulfobacteriota</taxon>
        <taxon>Candidatus Desulfofervidia</taxon>
        <taxon>Candidatus Desulfofervidales</taxon>
        <taxon>Candidatus Desulfofervidaceae</taxon>
        <taxon>Candidatus Desulfofervidus</taxon>
    </lineage>
</organism>
<dbReference type="PANTHER" id="PTHR47961:SF10">
    <property type="entry name" value="ATP-DEPENDENT DNA HELICASE HEL308"/>
    <property type="match status" value="1"/>
</dbReference>
<feature type="domain" description="Helicase C-terminal" evidence="6">
    <location>
        <begin position="369"/>
        <end position="530"/>
    </location>
</feature>
<accession>A0A7V0IAQ9</accession>
<evidence type="ECO:0000256" key="2">
    <source>
        <dbReference type="ARBA" id="ARBA00022801"/>
    </source>
</evidence>
<gene>
    <name evidence="7" type="ORF">ENF30_03325</name>
</gene>
<dbReference type="GO" id="GO:0005524">
    <property type="term" value="F:ATP binding"/>
    <property type="evidence" value="ECO:0007669"/>
    <property type="project" value="UniProtKB-KW"/>
</dbReference>
<comment type="caution">
    <text evidence="7">The sequence shown here is derived from an EMBL/GenBank/DDBJ whole genome shotgun (WGS) entry which is preliminary data.</text>
</comment>
<keyword evidence="1" id="KW-0547">Nucleotide-binding</keyword>